<accession>A0A0F9H1A9</accession>
<dbReference type="InterPro" id="IPR048641">
    <property type="entry name" value="RlmN_N"/>
</dbReference>
<comment type="caution">
    <text evidence="2">The sequence shown here is derived from an EMBL/GenBank/DDBJ whole genome shotgun (WGS) entry which is preliminary data.</text>
</comment>
<evidence type="ECO:0000313" key="2">
    <source>
        <dbReference type="EMBL" id="KKL69107.1"/>
    </source>
</evidence>
<reference evidence="2" key="1">
    <citation type="journal article" date="2015" name="Nature">
        <title>Complex archaea that bridge the gap between prokaryotes and eukaryotes.</title>
        <authorList>
            <person name="Spang A."/>
            <person name="Saw J.H."/>
            <person name="Jorgensen S.L."/>
            <person name="Zaremba-Niedzwiedzka K."/>
            <person name="Martijn J."/>
            <person name="Lind A.E."/>
            <person name="van Eijk R."/>
            <person name="Schleper C."/>
            <person name="Guy L."/>
            <person name="Ettema T.J."/>
        </authorList>
    </citation>
    <scope>NUCLEOTIDE SEQUENCE</scope>
</reference>
<name>A0A0F9H1A9_9ZZZZ</name>
<dbReference type="Pfam" id="PF21016">
    <property type="entry name" value="RlmN_N"/>
    <property type="match status" value="1"/>
</dbReference>
<organism evidence="2">
    <name type="scientific">marine sediment metagenome</name>
    <dbReference type="NCBI Taxonomy" id="412755"/>
    <lineage>
        <taxon>unclassified sequences</taxon>
        <taxon>metagenomes</taxon>
        <taxon>ecological metagenomes</taxon>
    </lineage>
</organism>
<dbReference type="AlphaFoldDB" id="A0A0F9H1A9"/>
<dbReference type="Gene3D" id="1.10.150.530">
    <property type="match status" value="1"/>
</dbReference>
<dbReference type="EMBL" id="LAZR01026321">
    <property type="protein sequence ID" value="KKL69107.1"/>
    <property type="molecule type" value="Genomic_DNA"/>
</dbReference>
<protein>
    <recommendedName>
        <fullName evidence="1">Dual-specificity RNA methyltransferase RlmN N-terminal domain-containing protein</fullName>
    </recommendedName>
</protein>
<proteinExistence type="predicted"/>
<evidence type="ECO:0000259" key="1">
    <source>
        <dbReference type="Pfam" id="PF21016"/>
    </source>
</evidence>
<feature type="non-terminal residue" evidence="2">
    <location>
        <position position="59"/>
    </location>
</feature>
<feature type="domain" description="Dual-specificity RNA methyltransferase RlmN N-terminal" evidence="1">
    <location>
        <begin position="19"/>
        <end position="59"/>
    </location>
</feature>
<sequence length="59" mass="6579">MSASGAEITQTEEPQKVKVNLLGLSAEKLSLFFADIGEKPFRAIQVLKWIHQMGVDDFD</sequence>
<gene>
    <name evidence="2" type="ORF">LCGC14_2118300</name>
</gene>